<dbReference type="eggNOG" id="ENOG502QTPX">
    <property type="taxonomic scope" value="Eukaryota"/>
</dbReference>
<evidence type="ECO:0000256" key="1">
    <source>
        <dbReference type="SAM" id="MobiDB-lite"/>
    </source>
</evidence>
<reference evidence="2 3" key="1">
    <citation type="journal article" date="2004" name="Nature">
        <title>Genome evolution in yeasts.</title>
        <authorList>
            <consortium name="Genolevures"/>
            <person name="Dujon B."/>
            <person name="Sherman D."/>
            <person name="Fischer G."/>
            <person name="Durrens P."/>
            <person name="Casaregola S."/>
            <person name="Lafontaine I."/>
            <person name="de Montigny J."/>
            <person name="Marck C."/>
            <person name="Neuveglise C."/>
            <person name="Talla E."/>
            <person name="Goffard N."/>
            <person name="Frangeul L."/>
            <person name="Aigle M."/>
            <person name="Anthouard V."/>
            <person name="Babour A."/>
            <person name="Barbe V."/>
            <person name="Barnay S."/>
            <person name="Blanchin S."/>
            <person name="Beckerich J.M."/>
            <person name="Beyne E."/>
            <person name="Bleykasten C."/>
            <person name="Boisrame A."/>
            <person name="Boyer J."/>
            <person name="Cattolico L."/>
            <person name="Confanioleri F."/>
            <person name="de Daruvar A."/>
            <person name="Despons L."/>
            <person name="Fabre E."/>
            <person name="Fairhead C."/>
            <person name="Ferry-Dumazet H."/>
            <person name="Groppi A."/>
            <person name="Hantraye F."/>
            <person name="Hennequin C."/>
            <person name="Jauniaux N."/>
            <person name="Joyet P."/>
            <person name="Kachouri R."/>
            <person name="Kerrest A."/>
            <person name="Koszul R."/>
            <person name="Lemaire M."/>
            <person name="Lesur I."/>
            <person name="Ma L."/>
            <person name="Muller H."/>
            <person name="Nicaud J.M."/>
            <person name="Nikolski M."/>
            <person name="Oztas S."/>
            <person name="Ozier-Kalogeropoulos O."/>
            <person name="Pellenz S."/>
            <person name="Potier S."/>
            <person name="Richard G.F."/>
            <person name="Straub M.L."/>
            <person name="Suleau A."/>
            <person name="Swennene D."/>
            <person name="Tekaia F."/>
            <person name="Wesolowski-Louvel M."/>
            <person name="Westhof E."/>
            <person name="Wirth B."/>
            <person name="Zeniou-Meyer M."/>
            <person name="Zivanovic I."/>
            <person name="Bolotin-Fukuhara M."/>
            <person name="Thierry A."/>
            <person name="Bouchier C."/>
            <person name="Caudron B."/>
            <person name="Scarpelli C."/>
            <person name="Gaillardin C."/>
            <person name="Weissenbach J."/>
            <person name="Wincker P."/>
            <person name="Souciet J.L."/>
        </authorList>
    </citation>
    <scope>NUCLEOTIDE SEQUENCE [LARGE SCALE GENOMIC DNA]</scope>
    <source>
        <strain evidence="3">ATCC 8585 / CBS 2359 / DSM 70799 / NBRC 1267 / NRRL Y-1140 / WM37</strain>
    </source>
</reference>
<feature type="compositionally biased region" description="Basic residues" evidence="1">
    <location>
        <begin position="585"/>
        <end position="598"/>
    </location>
</feature>
<dbReference type="STRING" id="284590.Q6CT81"/>
<dbReference type="InParanoid" id="Q6CT81"/>
<dbReference type="HOGENOM" id="CLU_012589_0_0_1"/>
<keyword evidence="3" id="KW-1185">Reference proteome</keyword>
<feature type="compositionally biased region" description="Polar residues" evidence="1">
    <location>
        <begin position="543"/>
        <end position="581"/>
    </location>
</feature>
<dbReference type="Proteomes" id="UP000000598">
    <property type="component" value="Chromosome C"/>
</dbReference>
<feature type="region of interest" description="Disordered" evidence="1">
    <location>
        <begin position="1"/>
        <end position="53"/>
    </location>
</feature>
<feature type="compositionally biased region" description="Polar residues" evidence="1">
    <location>
        <begin position="225"/>
        <end position="239"/>
    </location>
</feature>
<accession>Q6CT81</accession>
<feature type="compositionally biased region" description="Polar residues" evidence="1">
    <location>
        <begin position="419"/>
        <end position="480"/>
    </location>
</feature>
<feature type="region of interest" description="Disordered" evidence="1">
    <location>
        <begin position="159"/>
        <end position="348"/>
    </location>
</feature>
<feature type="compositionally biased region" description="Basic and acidic residues" evidence="1">
    <location>
        <begin position="203"/>
        <end position="213"/>
    </location>
</feature>
<name>Q6CT81_KLULA</name>
<dbReference type="InterPro" id="IPR017956">
    <property type="entry name" value="AT_hook_DNA-bd_motif"/>
</dbReference>
<proteinExistence type="predicted"/>
<feature type="compositionally biased region" description="Basic and acidic residues" evidence="1">
    <location>
        <begin position="889"/>
        <end position="901"/>
    </location>
</feature>
<sequence>MDSDTAMTGHDDNNGEIGIGENGVSRQEKDSSVVDKKDKNGISSVQAGLESQRGTIRELEKKVSEIESILPETDEIIQKSIESVVVTLKNLSHNQQVLETKFEDLLKNQVNSDAAINDLSVEIIKINRLLSDRLTMSATSGASSGTMGTAAYGSPAYMSSASVSPPHRGPGRPPKKNTSILSNGDKKAKLPFPSDHISKSKRLFLDPSKEKTESNSGYDADGVGNSRSRSSANVKQETPQEPKKRRGRPSKKSTWEAQLTSSQRKTNAADNDTKERQSSSSRRKSQRLKSGSRQYDEQSDLSSSFSGMSDNEGQDDEGDVTDDQKQLANDMHDSRSRKQKELEMKRDERERMLVTMKYSDRNVTRNFMELNKDLFMAMKQEERKKRMTAVPFSVPVPLGKYQLSSKHLEELSKVPFSLSQTAENSSGAQSPSSNPPDSARSVTPQTIISAYNNLEQPGNVGSVSTASADDVNGQKSSLLNSEHKDLNGSVKRTSSDIGDRSQMSNEAEGPRKVRILSILNDDASTGVKTEENGSARPHLLDMPNSTPQGSADALPSSQLSVDSTENSQDNFSVTTLQSGGESPNKKRHLTLHDRRKMSRMIPMLPEKKDKRGRPSSNNQSQENAASLLMSSPVELYCREGFFYRKGSTIPITAGEYLDLKFRHKEDELIKLTMHEEDYAELTRQDRINAYFLKPDVEIETSMACQVLSNVILTERYVNSLEYFLMEFRWENRLVSLGLKLRESKRTWQRRKALFALFEFWRDKSKDKRGFHNYTLLHAIKEMENYRVFINRSVSWFYNHITLLKMILFDLCDNTNTHWREWMFARGTELPLVGKNGVDVMNINREIDNILVLDFLEDGSKNSNKKSSSIPYKENSEGPLEQPYVTNDVPADKGTKELHTEHVQQQSETPVPELAGNRTEENTNHATGAVAVNQDQHLPSLPKDSEDVNSTQ</sequence>
<organism evidence="2 3">
    <name type="scientific">Kluyveromyces lactis (strain ATCC 8585 / CBS 2359 / DSM 70799 / NBRC 1267 / NRRL Y-1140 / WM37)</name>
    <name type="common">Yeast</name>
    <name type="synonym">Candida sphaerica</name>
    <dbReference type="NCBI Taxonomy" id="284590"/>
    <lineage>
        <taxon>Eukaryota</taxon>
        <taxon>Fungi</taxon>
        <taxon>Dikarya</taxon>
        <taxon>Ascomycota</taxon>
        <taxon>Saccharomycotina</taxon>
        <taxon>Saccharomycetes</taxon>
        <taxon>Saccharomycetales</taxon>
        <taxon>Saccharomycetaceae</taxon>
        <taxon>Kluyveromyces</taxon>
    </lineage>
</organism>
<feature type="compositionally biased region" description="Low complexity" evidence="1">
    <location>
        <begin position="300"/>
        <end position="309"/>
    </location>
</feature>
<feature type="compositionally biased region" description="Polar residues" evidence="1">
    <location>
        <begin position="255"/>
        <end position="270"/>
    </location>
</feature>
<feature type="region of interest" description="Disordered" evidence="1">
    <location>
        <begin position="419"/>
        <end position="625"/>
    </location>
</feature>
<dbReference type="PaxDb" id="284590-Q6CT81"/>
<feature type="compositionally biased region" description="Basic and acidic residues" evidence="1">
    <location>
        <begin position="322"/>
        <end position="348"/>
    </location>
</feature>
<feature type="compositionally biased region" description="Low complexity" evidence="1">
    <location>
        <begin position="615"/>
        <end position="625"/>
    </location>
</feature>
<dbReference type="SMART" id="SM00384">
    <property type="entry name" value="AT_hook"/>
    <property type="match status" value="3"/>
</dbReference>
<dbReference type="FunCoup" id="Q6CT81">
    <property type="interactions" value="839"/>
</dbReference>
<feature type="region of interest" description="Disordered" evidence="1">
    <location>
        <begin position="860"/>
        <end position="951"/>
    </location>
</feature>
<dbReference type="AlphaFoldDB" id="Q6CT81"/>
<protein>
    <submittedName>
        <fullName evidence="2">KLLA0C14696p</fullName>
    </submittedName>
</protein>
<feature type="compositionally biased region" description="Basic and acidic residues" evidence="1">
    <location>
        <begin position="26"/>
        <end position="40"/>
    </location>
</feature>
<dbReference type="GO" id="GO:0003677">
    <property type="term" value="F:DNA binding"/>
    <property type="evidence" value="ECO:0007669"/>
    <property type="project" value="InterPro"/>
</dbReference>
<dbReference type="KEGG" id="kla:KLLA0_C14696g"/>
<dbReference type="EMBL" id="CR382123">
    <property type="protein sequence ID" value="CAH01709.1"/>
    <property type="molecule type" value="Genomic_DNA"/>
</dbReference>
<evidence type="ECO:0000313" key="2">
    <source>
        <dbReference type="EMBL" id="CAH01709.1"/>
    </source>
</evidence>
<evidence type="ECO:0000313" key="3">
    <source>
        <dbReference type="Proteomes" id="UP000000598"/>
    </source>
</evidence>
<feature type="compositionally biased region" description="Acidic residues" evidence="1">
    <location>
        <begin position="312"/>
        <end position="321"/>
    </location>
</feature>
<gene>
    <name evidence="2" type="ORF">KLLA0_C14696g</name>
</gene>
<dbReference type="OMA" id="FALFEFW"/>